<organism evidence="2 3">
    <name type="scientific">Paenibacillus oryzae</name>
    <dbReference type="NCBI Taxonomy" id="1844972"/>
    <lineage>
        <taxon>Bacteria</taxon>
        <taxon>Bacillati</taxon>
        <taxon>Bacillota</taxon>
        <taxon>Bacilli</taxon>
        <taxon>Bacillales</taxon>
        <taxon>Paenibacillaceae</taxon>
        <taxon>Paenibacillus</taxon>
    </lineage>
</organism>
<feature type="domain" description="N-acetyltransferase" evidence="1">
    <location>
        <begin position="1"/>
        <end position="139"/>
    </location>
</feature>
<dbReference type="STRING" id="1844972.A7K91_20530"/>
<dbReference type="InterPro" id="IPR016181">
    <property type="entry name" value="Acyl_CoA_acyltransferase"/>
</dbReference>
<dbReference type="Gene3D" id="3.40.630.30">
    <property type="match status" value="1"/>
</dbReference>
<dbReference type="Pfam" id="PF00583">
    <property type="entry name" value="Acetyltransf_1"/>
    <property type="match status" value="1"/>
</dbReference>
<accession>A0A1A5YER8</accession>
<dbReference type="EMBL" id="LYPA01000067">
    <property type="protein sequence ID" value="OBR64079.1"/>
    <property type="molecule type" value="Genomic_DNA"/>
</dbReference>
<proteinExistence type="predicted"/>
<dbReference type="CDD" id="cd04301">
    <property type="entry name" value="NAT_SF"/>
    <property type="match status" value="1"/>
</dbReference>
<evidence type="ECO:0000313" key="2">
    <source>
        <dbReference type="EMBL" id="OBR64079.1"/>
    </source>
</evidence>
<reference evidence="2 3" key="1">
    <citation type="submission" date="2016-05" db="EMBL/GenBank/DDBJ databases">
        <title>Paenibacillus oryzae. sp. nov., isolated from the rice root.</title>
        <authorList>
            <person name="Zhang J."/>
            <person name="Zhang X."/>
        </authorList>
    </citation>
    <scope>NUCLEOTIDE SEQUENCE [LARGE SCALE GENOMIC DNA]</scope>
    <source>
        <strain evidence="2 3">1DrF-4</strain>
    </source>
</reference>
<protein>
    <recommendedName>
        <fullName evidence="1">N-acetyltransferase domain-containing protein</fullName>
    </recommendedName>
</protein>
<dbReference type="InterPro" id="IPR000182">
    <property type="entry name" value="GNAT_dom"/>
</dbReference>
<dbReference type="Proteomes" id="UP000092024">
    <property type="component" value="Unassembled WGS sequence"/>
</dbReference>
<dbReference type="SUPFAM" id="SSF55729">
    <property type="entry name" value="Acyl-CoA N-acyltransferases (Nat)"/>
    <property type="match status" value="1"/>
</dbReference>
<dbReference type="AlphaFoldDB" id="A0A1A5YER8"/>
<name>A0A1A5YER8_9BACL</name>
<dbReference type="GO" id="GO:0016747">
    <property type="term" value="F:acyltransferase activity, transferring groups other than amino-acyl groups"/>
    <property type="evidence" value="ECO:0007669"/>
    <property type="project" value="InterPro"/>
</dbReference>
<dbReference type="PROSITE" id="PS51186">
    <property type="entry name" value="GNAT"/>
    <property type="match status" value="1"/>
</dbReference>
<keyword evidence="3" id="KW-1185">Reference proteome</keyword>
<evidence type="ECO:0000259" key="1">
    <source>
        <dbReference type="PROSITE" id="PS51186"/>
    </source>
</evidence>
<evidence type="ECO:0000313" key="3">
    <source>
        <dbReference type="Proteomes" id="UP000092024"/>
    </source>
</evidence>
<gene>
    <name evidence="2" type="ORF">A7K91_20530</name>
</gene>
<comment type="caution">
    <text evidence="2">The sequence shown here is derived from an EMBL/GenBank/DDBJ whole genome shotgun (WGS) entry which is preliminary data.</text>
</comment>
<sequence>MQITEEQKRFMSSNQHTLAEAYLASKEGQVILTYAIYKDERMVGFIMMDYDDGDGDFQSSNYGVFKMMIDRRYQGNGYGKEAMIKAIQLAESAAHGKARIVEITYQSENTVAKQLYASLGFVETGQIHPSGEVYAQLVL</sequence>